<gene>
    <name evidence="1" type="ORF">BACCIP111895_03660</name>
</gene>
<keyword evidence="2" id="KW-1185">Reference proteome</keyword>
<protein>
    <submittedName>
        <fullName evidence="1">Uncharacterized protein</fullName>
    </submittedName>
</protein>
<organism evidence="1 2">
    <name type="scientific">Neobacillus rhizosphaerae</name>
    <dbReference type="NCBI Taxonomy" id="2880965"/>
    <lineage>
        <taxon>Bacteria</taxon>
        <taxon>Bacillati</taxon>
        <taxon>Bacillota</taxon>
        <taxon>Bacilli</taxon>
        <taxon>Bacillales</taxon>
        <taxon>Bacillaceae</taxon>
        <taxon>Neobacillus</taxon>
    </lineage>
</organism>
<reference evidence="1" key="1">
    <citation type="submission" date="2022-04" db="EMBL/GenBank/DDBJ databases">
        <authorList>
            <person name="Criscuolo A."/>
        </authorList>
    </citation>
    <scope>NUCLEOTIDE SEQUENCE</scope>
    <source>
        <strain evidence="1">CIP111895</strain>
    </source>
</reference>
<evidence type="ECO:0000313" key="1">
    <source>
        <dbReference type="EMBL" id="CAH2716473.1"/>
    </source>
</evidence>
<evidence type="ECO:0000313" key="2">
    <source>
        <dbReference type="Proteomes" id="UP000838308"/>
    </source>
</evidence>
<dbReference type="EMBL" id="CALBWS010000028">
    <property type="protein sequence ID" value="CAH2716473.1"/>
    <property type="molecule type" value="Genomic_DNA"/>
</dbReference>
<sequence length="47" mass="5516">MSFYGAWHFSKFIEINSNKIKKVAGIDTGNFFNDDFVWILNITEENN</sequence>
<comment type="caution">
    <text evidence="1">The sequence shown here is derived from an EMBL/GenBank/DDBJ whole genome shotgun (WGS) entry which is preliminary data.</text>
</comment>
<accession>A0ABM9EUX5</accession>
<name>A0ABM9EUX5_9BACI</name>
<proteinExistence type="predicted"/>
<dbReference type="Proteomes" id="UP000838308">
    <property type="component" value="Unassembled WGS sequence"/>
</dbReference>